<organism evidence="5 6">
    <name type="scientific">Vanilla planifolia</name>
    <name type="common">Vanilla</name>
    <dbReference type="NCBI Taxonomy" id="51239"/>
    <lineage>
        <taxon>Eukaryota</taxon>
        <taxon>Viridiplantae</taxon>
        <taxon>Streptophyta</taxon>
        <taxon>Embryophyta</taxon>
        <taxon>Tracheophyta</taxon>
        <taxon>Spermatophyta</taxon>
        <taxon>Magnoliopsida</taxon>
        <taxon>Liliopsida</taxon>
        <taxon>Asparagales</taxon>
        <taxon>Orchidaceae</taxon>
        <taxon>Vanilloideae</taxon>
        <taxon>Vanilleae</taxon>
        <taxon>Vanilla</taxon>
    </lineage>
</organism>
<sequence length="828" mass="92819">MAGENAVAVVDNPTSSSLAENTQKWGEGAAKAKRKGRRVVARLWRVIFGRGGDDCEKRLKHLSKEEASLHSRMRRRALSSRRMVKNVIIISLVLEVAAVIYAIMTTRSLDLNWRMRVIRMLSTFALPALSFLAYSALTNLTRLFDRKDQKTLEKLRAERQAKIDELKERTNYYTTQQLIQRYDLDPTAKAAAATVLATKLGADSGLKMHWNPKREPVLSGKRFYLCDAALNPCRPSSIIDCLNRFEMWRWKSPIRVIRSSILRKFSPSPEALRVFRSLPPAPSEWASRISTGFLNREFCSASNELSLADDKTSRGLEKNSSLPLHEADDSPVELGGLGSSGDSVSFNGTENEKGVGVGDFSFGVENNDEEAASEVSELDIDQVESVISILQSTLPQDIGASLDRLQDLQLSVEFVVRVFQEAHVSGKNLVSFFRWAMRKEETVKCSVALDQLVRTISATDELNKMEAYLLWDLIKEIGKEEGIVKTEMLNQLISIFGKLRKPKAGLEVFNKFGELCCAPDGNTYYFTMEALETKFMVDAFWLVCERMLNSGSLPDREKIAKIILFLCKRKKAKEAHLVYLLAKENNIFPGHDALDVLIAGLCANDDSVHSALELLDDYPKESLRYANRTFSFVLKGLKRVKDVQAAKKLLLRMVDSGPSPGNSAFNIVITALCKEAEVEDAIALTKLMESRGLTPGVYTYSVIMSGYAKAGLMDEAFKIFCDAKKHHKTFTPVTYHILIRGYCKIEEYEKALECLREMKEYGVNPGADEYNKLIKTLCLKALDWHSAEKLLEQAKENGLCLDEGNGSLIAAVKSLEEEEKLEMAKIDA</sequence>
<dbReference type="AlphaFoldDB" id="A0A835QWF0"/>
<name>A0A835QWF0_VANPL</name>
<evidence type="ECO:0000256" key="1">
    <source>
        <dbReference type="ARBA" id="ARBA00022737"/>
    </source>
</evidence>
<evidence type="ECO:0000256" key="3">
    <source>
        <dbReference type="SAM" id="MobiDB-lite"/>
    </source>
</evidence>
<dbReference type="InterPro" id="IPR040115">
    <property type="entry name" value="Lnp"/>
</dbReference>
<keyword evidence="4" id="KW-1133">Transmembrane helix</keyword>
<feature type="region of interest" description="Disordered" evidence="3">
    <location>
        <begin position="310"/>
        <end position="333"/>
    </location>
</feature>
<dbReference type="InterPro" id="IPR002885">
    <property type="entry name" value="PPR_rpt"/>
</dbReference>
<dbReference type="Proteomes" id="UP000636800">
    <property type="component" value="Chromosome 6"/>
</dbReference>
<dbReference type="SUPFAM" id="SSF81901">
    <property type="entry name" value="HCP-like"/>
    <property type="match status" value="1"/>
</dbReference>
<proteinExistence type="predicted"/>
<dbReference type="InterPro" id="IPR011990">
    <property type="entry name" value="TPR-like_helical_dom_sf"/>
</dbReference>
<dbReference type="GO" id="GO:0071782">
    <property type="term" value="C:endoplasmic reticulum tubular network"/>
    <property type="evidence" value="ECO:0007669"/>
    <property type="project" value="TreeGrafter"/>
</dbReference>
<reference evidence="5 6" key="1">
    <citation type="journal article" date="2020" name="Nat. Food">
        <title>A phased Vanilla planifolia genome enables genetic improvement of flavour and production.</title>
        <authorList>
            <person name="Hasing T."/>
            <person name="Tang H."/>
            <person name="Brym M."/>
            <person name="Khazi F."/>
            <person name="Huang T."/>
            <person name="Chambers A.H."/>
        </authorList>
    </citation>
    <scope>NUCLEOTIDE SEQUENCE [LARGE SCALE GENOMIC DNA]</scope>
    <source>
        <tissue evidence="5">Leaf</tissue>
    </source>
</reference>
<evidence type="ECO:0000256" key="2">
    <source>
        <dbReference type="PROSITE-ProRule" id="PRU00708"/>
    </source>
</evidence>
<evidence type="ECO:0000313" key="6">
    <source>
        <dbReference type="Proteomes" id="UP000636800"/>
    </source>
</evidence>
<dbReference type="OrthoDB" id="2684236at2759"/>
<feature type="repeat" description="PPR" evidence="2">
    <location>
        <begin position="731"/>
        <end position="765"/>
    </location>
</feature>
<dbReference type="Gene3D" id="1.25.40.10">
    <property type="entry name" value="Tetratricopeptide repeat domain"/>
    <property type="match status" value="3"/>
</dbReference>
<protein>
    <recommendedName>
        <fullName evidence="7">Pentatricopeptide repeat-containing protein</fullName>
    </recommendedName>
</protein>
<accession>A0A835QWF0</accession>
<keyword evidence="1" id="KW-0677">Repeat</keyword>
<keyword evidence="4" id="KW-0812">Transmembrane</keyword>
<dbReference type="Pfam" id="PF13041">
    <property type="entry name" value="PPR_2"/>
    <property type="match status" value="2"/>
</dbReference>
<feature type="transmembrane region" description="Helical" evidence="4">
    <location>
        <begin position="83"/>
        <end position="104"/>
    </location>
</feature>
<dbReference type="EMBL" id="JADCNL010000006">
    <property type="protein sequence ID" value="KAG0475997.1"/>
    <property type="molecule type" value="Genomic_DNA"/>
</dbReference>
<evidence type="ECO:0008006" key="7">
    <source>
        <dbReference type="Google" id="ProtNLM"/>
    </source>
</evidence>
<keyword evidence="4" id="KW-0472">Membrane</keyword>
<evidence type="ECO:0000313" key="5">
    <source>
        <dbReference type="EMBL" id="KAG0475997.1"/>
    </source>
</evidence>
<feature type="repeat" description="PPR" evidence="2">
    <location>
        <begin position="661"/>
        <end position="695"/>
    </location>
</feature>
<dbReference type="PANTHER" id="PTHR22166:SF12">
    <property type="entry name" value="ENDOPLASMIC RETICULUM JUNCTION FORMATION PROTEIN LUNAPARK"/>
    <property type="match status" value="1"/>
</dbReference>
<keyword evidence="6" id="KW-1185">Reference proteome</keyword>
<evidence type="ECO:0000256" key="4">
    <source>
        <dbReference type="SAM" id="Phobius"/>
    </source>
</evidence>
<dbReference type="NCBIfam" id="TIGR00756">
    <property type="entry name" value="PPR"/>
    <property type="match status" value="3"/>
</dbReference>
<dbReference type="PROSITE" id="PS51375">
    <property type="entry name" value="PPR"/>
    <property type="match status" value="3"/>
</dbReference>
<feature type="repeat" description="PPR" evidence="2">
    <location>
        <begin position="696"/>
        <end position="726"/>
    </location>
</feature>
<dbReference type="PANTHER" id="PTHR22166">
    <property type="entry name" value="ENDOPLASMIC RETICULUM JUNCTION FORMATION PROTEIN LUNAPARK"/>
    <property type="match status" value="1"/>
</dbReference>
<comment type="caution">
    <text evidence="5">The sequence shown here is derived from an EMBL/GenBank/DDBJ whole genome shotgun (WGS) entry which is preliminary data.</text>
</comment>
<dbReference type="GO" id="GO:0071786">
    <property type="term" value="P:endoplasmic reticulum tubular network organization"/>
    <property type="evidence" value="ECO:0007669"/>
    <property type="project" value="InterPro"/>
</dbReference>
<gene>
    <name evidence="5" type="ORF">HPP92_012838</name>
</gene>